<keyword evidence="3" id="KW-1185">Reference proteome</keyword>
<evidence type="ECO:0000256" key="1">
    <source>
        <dbReference type="SAM" id="Coils"/>
    </source>
</evidence>
<accession>A0A1Z4M315</accession>
<dbReference type="Proteomes" id="UP000218418">
    <property type="component" value="Plasmid plasmid2"/>
</dbReference>
<sequence>MSYPPPTMPKKKCGLGFDCASMMIQPGIDPADCLNYETCGSAYELTPDEQLELIQIRQRQREEAQREQERIQERILVSRKQAARMMLMSRGCPQSLDSIGITDAIVDLTGQLSQLSQKILEATQDQYIPPKEVEVHKYNVKRKGRVFEYNKLMANEAIFKPIEKTREVTRNGKKIMINVEVVRMIHLSKDEDARNIVAREGIELRNKLSKVETLLKNAQQLIDEASSLIES</sequence>
<evidence type="ECO:0000313" key="3">
    <source>
        <dbReference type="Proteomes" id="UP000218418"/>
    </source>
</evidence>
<feature type="coiled-coil region" evidence="1">
    <location>
        <begin position="54"/>
        <end position="81"/>
    </location>
</feature>
<evidence type="ECO:0000313" key="2">
    <source>
        <dbReference type="EMBL" id="BAY87883.1"/>
    </source>
</evidence>
<proteinExistence type="predicted"/>
<name>A0A1Z4M315_9CYAN</name>
<reference evidence="2 3" key="1">
    <citation type="submission" date="2017-06" db="EMBL/GenBank/DDBJ databases">
        <title>Genome sequencing of cyanobaciteial culture collection at National Institute for Environmental Studies (NIES).</title>
        <authorList>
            <person name="Hirose Y."/>
            <person name="Shimura Y."/>
            <person name="Fujisawa T."/>
            <person name="Nakamura Y."/>
            <person name="Kawachi M."/>
        </authorList>
    </citation>
    <scope>NUCLEOTIDE SEQUENCE [LARGE SCALE GENOMIC DNA]</scope>
    <source>
        <strain evidence="2 3">NIES-267</strain>
        <plasmid evidence="3">Plasmid2 dna</plasmid>
    </source>
</reference>
<gene>
    <name evidence="2" type="ORF">NIES267_74070</name>
</gene>
<protein>
    <submittedName>
        <fullName evidence="2">Uncharacterized protein</fullName>
    </submittedName>
</protein>
<feature type="coiled-coil region" evidence="1">
    <location>
        <begin position="204"/>
        <end position="231"/>
    </location>
</feature>
<dbReference type="AlphaFoldDB" id="A0A1Z4M315"/>
<dbReference type="OrthoDB" id="481923at2"/>
<keyword evidence="2" id="KW-0614">Plasmid</keyword>
<dbReference type="EMBL" id="AP018229">
    <property type="protein sequence ID" value="BAY87883.1"/>
    <property type="molecule type" value="Genomic_DNA"/>
</dbReference>
<keyword evidence="1" id="KW-0175">Coiled coil</keyword>
<organism evidence="2 3">
    <name type="scientific">Calothrix parasitica NIES-267</name>
    <dbReference type="NCBI Taxonomy" id="1973488"/>
    <lineage>
        <taxon>Bacteria</taxon>
        <taxon>Bacillati</taxon>
        <taxon>Cyanobacteriota</taxon>
        <taxon>Cyanophyceae</taxon>
        <taxon>Nostocales</taxon>
        <taxon>Calotrichaceae</taxon>
        <taxon>Calothrix</taxon>
    </lineage>
</organism>
<geneLocation type="plasmid" evidence="3">
    <name>Plasmid2 dna</name>
</geneLocation>